<gene>
    <name evidence="2" type="ORF">TTHERM_00624550</name>
</gene>
<dbReference type="OMA" id="LCEGYEN"/>
<evidence type="ECO:0000313" key="2">
    <source>
        <dbReference type="EMBL" id="EAS02336.1"/>
    </source>
</evidence>
<dbReference type="GeneID" id="7828557"/>
<sequence length="181" mass="21264">MSADKQIQESSLENEKKFRQKMQILESIESEINQMNKYYSEGQLQMGLSSFQSDNLYHHLQPKSFSVGPASALVNYDQNKKQFQLVQVPKESLKFIYKEEVEKKDTKKKQTISYLVEEEDDEEYLKEEQERLEKEFKQQGNEPFKQLGIQYPPKTLENAQANMKKTLESALKIVNLLESLK</sequence>
<feature type="coiled-coil region" evidence="1">
    <location>
        <begin position="115"/>
        <end position="142"/>
    </location>
</feature>
<dbReference type="Proteomes" id="UP000009168">
    <property type="component" value="Unassembled WGS sequence"/>
</dbReference>
<dbReference type="RefSeq" id="XP_001022581.1">
    <property type="nucleotide sequence ID" value="XM_001022581.2"/>
</dbReference>
<evidence type="ECO:0000256" key="1">
    <source>
        <dbReference type="SAM" id="Coils"/>
    </source>
</evidence>
<protein>
    <submittedName>
        <fullName evidence="2">Uncharacterized protein</fullName>
    </submittedName>
</protein>
<proteinExistence type="predicted"/>
<dbReference type="KEGG" id="tet:TTHERM_00624550"/>
<keyword evidence="1" id="KW-0175">Coiled coil</keyword>
<dbReference type="HOGENOM" id="CLU_1491959_0_0_1"/>
<accession>Q240S8</accession>
<dbReference type="AlphaFoldDB" id="Q240S8"/>
<dbReference type="InParanoid" id="Q240S8"/>
<name>Q240S8_TETTS</name>
<dbReference type="EMBL" id="GG662540">
    <property type="protein sequence ID" value="EAS02336.1"/>
    <property type="molecule type" value="Genomic_DNA"/>
</dbReference>
<organism evidence="2 3">
    <name type="scientific">Tetrahymena thermophila (strain SB210)</name>
    <dbReference type="NCBI Taxonomy" id="312017"/>
    <lineage>
        <taxon>Eukaryota</taxon>
        <taxon>Sar</taxon>
        <taxon>Alveolata</taxon>
        <taxon>Ciliophora</taxon>
        <taxon>Intramacronucleata</taxon>
        <taxon>Oligohymenophorea</taxon>
        <taxon>Hymenostomatida</taxon>
        <taxon>Tetrahymenina</taxon>
        <taxon>Tetrahymenidae</taxon>
        <taxon>Tetrahymena</taxon>
    </lineage>
</organism>
<reference evidence="3" key="1">
    <citation type="journal article" date="2006" name="PLoS Biol.">
        <title>Macronuclear genome sequence of the ciliate Tetrahymena thermophila, a model eukaryote.</title>
        <authorList>
            <person name="Eisen J.A."/>
            <person name="Coyne R.S."/>
            <person name="Wu M."/>
            <person name="Wu D."/>
            <person name="Thiagarajan M."/>
            <person name="Wortman J.R."/>
            <person name="Badger J.H."/>
            <person name="Ren Q."/>
            <person name="Amedeo P."/>
            <person name="Jones K.M."/>
            <person name="Tallon L.J."/>
            <person name="Delcher A.L."/>
            <person name="Salzberg S.L."/>
            <person name="Silva J.C."/>
            <person name="Haas B.J."/>
            <person name="Majoros W.H."/>
            <person name="Farzad M."/>
            <person name="Carlton J.M."/>
            <person name="Smith R.K. Jr."/>
            <person name="Garg J."/>
            <person name="Pearlman R.E."/>
            <person name="Karrer K.M."/>
            <person name="Sun L."/>
            <person name="Manning G."/>
            <person name="Elde N.C."/>
            <person name="Turkewitz A.P."/>
            <person name="Asai D.J."/>
            <person name="Wilkes D.E."/>
            <person name="Wang Y."/>
            <person name="Cai H."/>
            <person name="Collins K."/>
            <person name="Stewart B.A."/>
            <person name="Lee S.R."/>
            <person name="Wilamowska K."/>
            <person name="Weinberg Z."/>
            <person name="Ruzzo W.L."/>
            <person name="Wloga D."/>
            <person name="Gaertig J."/>
            <person name="Frankel J."/>
            <person name="Tsao C.-C."/>
            <person name="Gorovsky M.A."/>
            <person name="Keeling P.J."/>
            <person name="Waller R.F."/>
            <person name="Patron N.J."/>
            <person name="Cherry J.M."/>
            <person name="Stover N.A."/>
            <person name="Krieger C.J."/>
            <person name="del Toro C."/>
            <person name="Ryder H.F."/>
            <person name="Williamson S.C."/>
            <person name="Barbeau R.A."/>
            <person name="Hamilton E.P."/>
            <person name="Orias E."/>
        </authorList>
    </citation>
    <scope>NUCLEOTIDE SEQUENCE [LARGE SCALE GENOMIC DNA]</scope>
    <source>
        <strain evidence="3">SB210</strain>
    </source>
</reference>
<keyword evidence="3" id="KW-1185">Reference proteome</keyword>
<evidence type="ECO:0000313" key="3">
    <source>
        <dbReference type="Proteomes" id="UP000009168"/>
    </source>
</evidence>